<sequence length="738" mass="84235">MISNKIADATKASARALNKNKINEVLKSVRKLEKISNDRVNNDNNRTQKQNLDKKPKFGSSQKTGPSLNSSGAPKKAGISRQKKLNSNNWKSLDPASIFYKVIEPPQKVPVAELAHNLDRVLFSPGIHYLQDPRSRVYNFTPYLKNIMPVSEFDFKCIGEYVTSSRDKVLGKLTSELNKKYFSSTSSMTGVLSQFHFLLSNLRPTNILNLSKNFPKLGATFSAGTKCPAVVIVKKINNETIKATQSSGTNDGAALSGALPKPIYSIDSDKSADQSMILSLLGHSMEKLLTTGYKDFENFRISKSSNLPENLKDKNESYHYATMSNFVMRSQLDCYDQRLPGTGTFDLKTRAVCAVRHDINFVETSPTGYQILKTNGNYESYERELYELIRSAMLKYSLQARIGNMDGIFICFHNIEKIFGFQYLPLSEIDTIFHTYDDNFSKIDNGSRNITRYPLPKPDPLKITGPIGSDHEDYEQHISSRIANTEFKFSMELWNEILEIFTNKDFKNDKSFRLVVRHVENEAEKSVALYFIATPLEINEIDAIQNLGNEFSKDKLKELTSENEDELSNLKKTINEKHRQEFVKINQETAENAIGYKLTIQHIFDGKVSTQNFPKPESLSTDWKLNYNISKIPPSEAKKLYLDFLAEKENIVWRSNSTGTKTLNEKNNKHGRKHGKNKNNEIIETETQEVDEDFDKISDFLQILRAYGVKGRMREELWGKKENGNVVVWEPQYKNNDY</sequence>
<dbReference type="PANTHER" id="PTHR31014">
    <property type="entry name" value="MITOCHONDRIAL TRANSLATION SYSTEM COMPONENT PET127-RELATED"/>
    <property type="match status" value="1"/>
</dbReference>
<dbReference type="Proteomes" id="UP000094236">
    <property type="component" value="Unassembled WGS sequence"/>
</dbReference>
<evidence type="ECO:0008006" key="5">
    <source>
        <dbReference type="Google" id="ProtNLM"/>
    </source>
</evidence>
<accession>A0A1E4TNP8</accession>
<name>A0A1E4TNP8_PACTA</name>
<dbReference type="GO" id="GO:0005740">
    <property type="term" value="C:mitochondrial envelope"/>
    <property type="evidence" value="ECO:0007669"/>
    <property type="project" value="TreeGrafter"/>
</dbReference>
<gene>
    <name evidence="3" type="ORF">PACTADRAFT_51981</name>
</gene>
<keyword evidence="4" id="KW-1185">Reference proteome</keyword>
<evidence type="ECO:0000256" key="1">
    <source>
        <dbReference type="SAM" id="Coils"/>
    </source>
</evidence>
<evidence type="ECO:0000313" key="3">
    <source>
        <dbReference type="EMBL" id="ODV93383.1"/>
    </source>
</evidence>
<dbReference type="GO" id="GO:0000964">
    <property type="term" value="P:mitochondrial RNA 5'-end processing"/>
    <property type="evidence" value="ECO:0007669"/>
    <property type="project" value="TreeGrafter"/>
</dbReference>
<feature type="compositionally biased region" description="Basic and acidic residues" evidence="2">
    <location>
        <begin position="30"/>
        <end position="41"/>
    </location>
</feature>
<organism evidence="3 4">
    <name type="scientific">Pachysolen tannophilus NRRL Y-2460</name>
    <dbReference type="NCBI Taxonomy" id="669874"/>
    <lineage>
        <taxon>Eukaryota</taxon>
        <taxon>Fungi</taxon>
        <taxon>Dikarya</taxon>
        <taxon>Ascomycota</taxon>
        <taxon>Saccharomycotina</taxon>
        <taxon>Pichiomycetes</taxon>
        <taxon>Pachysolenaceae</taxon>
        <taxon>Pachysolen</taxon>
    </lineage>
</organism>
<dbReference type="InterPro" id="IPR013943">
    <property type="entry name" value="Pet127"/>
</dbReference>
<proteinExistence type="predicted"/>
<reference evidence="4" key="1">
    <citation type="submission" date="2016-05" db="EMBL/GenBank/DDBJ databases">
        <title>Comparative genomics of biotechnologically important yeasts.</title>
        <authorList>
            <consortium name="DOE Joint Genome Institute"/>
            <person name="Riley R."/>
            <person name="Haridas S."/>
            <person name="Wolfe K.H."/>
            <person name="Lopes M.R."/>
            <person name="Hittinger C.T."/>
            <person name="Goker M."/>
            <person name="Salamov A."/>
            <person name="Wisecaver J."/>
            <person name="Long T.M."/>
            <person name="Aerts A.L."/>
            <person name="Barry K."/>
            <person name="Choi C."/>
            <person name="Clum A."/>
            <person name="Coughlan A.Y."/>
            <person name="Deshpande S."/>
            <person name="Douglass A.P."/>
            <person name="Hanson S.J."/>
            <person name="Klenk H.-P."/>
            <person name="Labutti K."/>
            <person name="Lapidus A."/>
            <person name="Lindquist E."/>
            <person name="Lipzen A."/>
            <person name="Meier-Kolthoff J.P."/>
            <person name="Ohm R.A."/>
            <person name="Otillar R.P."/>
            <person name="Pangilinan J."/>
            <person name="Peng Y."/>
            <person name="Rokas A."/>
            <person name="Rosa C.A."/>
            <person name="Scheuner C."/>
            <person name="Sibirny A.A."/>
            <person name="Slot J.C."/>
            <person name="Stielow J.B."/>
            <person name="Sun H."/>
            <person name="Kurtzman C.P."/>
            <person name="Blackwell M."/>
            <person name="Grigoriev I.V."/>
            <person name="Jeffries T.W."/>
        </authorList>
    </citation>
    <scope>NUCLEOTIDE SEQUENCE [LARGE SCALE GENOMIC DNA]</scope>
    <source>
        <strain evidence="4">NRRL Y-2460</strain>
    </source>
</reference>
<feature type="region of interest" description="Disordered" evidence="2">
    <location>
        <begin position="28"/>
        <end position="86"/>
    </location>
</feature>
<dbReference type="EMBL" id="KV454018">
    <property type="protein sequence ID" value="ODV93383.1"/>
    <property type="molecule type" value="Genomic_DNA"/>
</dbReference>
<feature type="coiled-coil region" evidence="1">
    <location>
        <begin position="549"/>
        <end position="576"/>
    </location>
</feature>
<dbReference type="Pfam" id="PF08634">
    <property type="entry name" value="Pet127"/>
    <property type="match status" value="1"/>
</dbReference>
<feature type="compositionally biased region" description="Polar residues" evidence="2">
    <location>
        <begin position="59"/>
        <end position="72"/>
    </location>
</feature>
<protein>
    <recommendedName>
        <fullName evidence="5">Pet127-domain-containing protein</fullName>
    </recommendedName>
</protein>
<dbReference type="OrthoDB" id="10249045at2759"/>
<evidence type="ECO:0000313" key="4">
    <source>
        <dbReference type="Proteomes" id="UP000094236"/>
    </source>
</evidence>
<dbReference type="STRING" id="669874.A0A1E4TNP8"/>
<feature type="region of interest" description="Disordered" evidence="2">
    <location>
        <begin position="658"/>
        <end position="683"/>
    </location>
</feature>
<dbReference type="AlphaFoldDB" id="A0A1E4TNP8"/>
<keyword evidence="1" id="KW-0175">Coiled coil</keyword>
<evidence type="ECO:0000256" key="2">
    <source>
        <dbReference type="SAM" id="MobiDB-lite"/>
    </source>
</evidence>
<dbReference type="PANTHER" id="PTHR31014:SF0">
    <property type="entry name" value="MITOCHONDRIAL TRANSLATION SYSTEM COMPONENT PET127-RELATED"/>
    <property type="match status" value="1"/>
</dbReference>